<evidence type="ECO:0000256" key="2">
    <source>
        <dbReference type="ARBA" id="ARBA00010833"/>
    </source>
</evidence>
<keyword evidence="5" id="KW-0256">Endoplasmic reticulum</keyword>
<evidence type="ECO:0000256" key="5">
    <source>
        <dbReference type="ARBA" id="ARBA00022824"/>
    </source>
</evidence>
<dbReference type="InterPro" id="IPR031335">
    <property type="entry name" value="Glyco_hydro_63_C"/>
</dbReference>
<dbReference type="EMBL" id="JAIWYP010000016">
    <property type="protein sequence ID" value="KAH3694587.1"/>
    <property type="molecule type" value="Genomic_DNA"/>
</dbReference>
<feature type="domain" description="Glycosyl hydrolase family 63 C-terminal" evidence="12">
    <location>
        <begin position="2"/>
        <end position="105"/>
    </location>
</feature>
<evidence type="ECO:0000256" key="10">
    <source>
        <dbReference type="ARBA" id="ARBA00023295"/>
    </source>
</evidence>
<dbReference type="Pfam" id="PF03200">
    <property type="entry name" value="Glyco_hydro_63"/>
    <property type="match status" value="1"/>
</dbReference>
<dbReference type="GO" id="GO:0005789">
    <property type="term" value="C:endoplasmic reticulum membrane"/>
    <property type="evidence" value="ECO:0007669"/>
    <property type="project" value="UniProtKB-SubCell"/>
</dbReference>
<accession>A0A9D3Y7D9</accession>
<keyword evidence="4" id="KW-0378">Hydrolase</keyword>
<evidence type="ECO:0000256" key="9">
    <source>
        <dbReference type="ARBA" id="ARBA00023180"/>
    </source>
</evidence>
<dbReference type="InterPro" id="IPR004888">
    <property type="entry name" value="Glycoside_hydrolase_63"/>
</dbReference>
<dbReference type="GO" id="GO:0006487">
    <property type="term" value="P:protein N-linked glycosylation"/>
    <property type="evidence" value="ECO:0007669"/>
    <property type="project" value="TreeGrafter"/>
</dbReference>
<keyword evidence="10" id="KW-0326">Glycosidase</keyword>
<keyword evidence="9" id="KW-0325">Glycoprotein</keyword>
<keyword evidence="7" id="KW-1133">Transmembrane helix</keyword>
<keyword evidence="14" id="KW-1185">Reference proteome</keyword>
<evidence type="ECO:0000256" key="4">
    <source>
        <dbReference type="ARBA" id="ARBA00022801"/>
    </source>
</evidence>
<sequence>MRKWDPEISKDIVSHWLYLMNTEGLIPREQIIGAGTRDRVLAEVVVQRYQNANPPTLIIPMKTLGPYILQSAKEEQALKQIMSRLKTSFNWYNTTPLGLITFPYRITACSMHCTAREEKLILL</sequence>
<evidence type="ECO:0000256" key="3">
    <source>
        <dbReference type="ARBA" id="ARBA00022692"/>
    </source>
</evidence>
<evidence type="ECO:0000313" key="14">
    <source>
        <dbReference type="Proteomes" id="UP000828390"/>
    </source>
</evidence>
<dbReference type="Gene3D" id="1.50.10.10">
    <property type="match status" value="1"/>
</dbReference>
<comment type="subcellular location">
    <subcellularLocation>
        <location evidence="1">Endoplasmic reticulum membrane</location>
        <topology evidence="1">Single-pass type II membrane protein</topology>
    </subcellularLocation>
</comment>
<evidence type="ECO:0000256" key="6">
    <source>
        <dbReference type="ARBA" id="ARBA00022968"/>
    </source>
</evidence>
<dbReference type="InterPro" id="IPR008928">
    <property type="entry name" value="6-hairpin_glycosidase_sf"/>
</dbReference>
<dbReference type="EC" id="3.2.1.106" evidence="11"/>
<dbReference type="Proteomes" id="UP000828390">
    <property type="component" value="Unassembled WGS sequence"/>
</dbReference>
<evidence type="ECO:0000259" key="12">
    <source>
        <dbReference type="Pfam" id="PF03200"/>
    </source>
</evidence>
<reference evidence="13" key="2">
    <citation type="submission" date="2020-11" db="EMBL/GenBank/DDBJ databases">
        <authorList>
            <person name="McCartney M.A."/>
            <person name="Auch B."/>
            <person name="Kono T."/>
            <person name="Mallez S."/>
            <person name="Becker A."/>
            <person name="Gohl D.M."/>
            <person name="Silverstein K.A.T."/>
            <person name="Koren S."/>
            <person name="Bechman K.B."/>
            <person name="Herman A."/>
            <person name="Abrahante J.E."/>
            <person name="Garbe J."/>
        </authorList>
    </citation>
    <scope>NUCLEOTIDE SEQUENCE</scope>
    <source>
        <strain evidence="13">Duluth1</strain>
        <tissue evidence="13">Whole animal</tissue>
    </source>
</reference>
<dbReference type="GO" id="GO:0004573">
    <property type="term" value="F:Glc3Man9GlcNAc2 oligosaccharide glucosidase activity"/>
    <property type="evidence" value="ECO:0007669"/>
    <property type="project" value="UniProtKB-EC"/>
</dbReference>
<dbReference type="SUPFAM" id="SSF48208">
    <property type="entry name" value="Six-hairpin glycosidases"/>
    <property type="match status" value="1"/>
</dbReference>
<keyword evidence="8" id="KW-0472">Membrane</keyword>
<comment type="caution">
    <text evidence="13">The sequence shown here is derived from an EMBL/GenBank/DDBJ whole genome shotgun (WGS) entry which is preliminary data.</text>
</comment>
<evidence type="ECO:0000256" key="7">
    <source>
        <dbReference type="ARBA" id="ARBA00022989"/>
    </source>
</evidence>
<dbReference type="PANTHER" id="PTHR10412:SF11">
    <property type="entry name" value="MANNOSYL-OLIGOSACCHARIDE GLUCOSIDASE"/>
    <property type="match status" value="1"/>
</dbReference>
<keyword evidence="3" id="KW-0812">Transmembrane</keyword>
<organism evidence="13 14">
    <name type="scientific">Dreissena polymorpha</name>
    <name type="common">Zebra mussel</name>
    <name type="synonym">Mytilus polymorpha</name>
    <dbReference type="NCBI Taxonomy" id="45954"/>
    <lineage>
        <taxon>Eukaryota</taxon>
        <taxon>Metazoa</taxon>
        <taxon>Spiralia</taxon>
        <taxon>Lophotrochozoa</taxon>
        <taxon>Mollusca</taxon>
        <taxon>Bivalvia</taxon>
        <taxon>Autobranchia</taxon>
        <taxon>Heteroconchia</taxon>
        <taxon>Euheterodonta</taxon>
        <taxon>Imparidentia</taxon>
        <taxon>Neoheterodontei</taxon>
        <taxon>Myida</taxon>
        <taxon>Dreissenoidea</taxon>
        <taxon>Dreissenidae</taxon>
        <taxon>Dreissena</taxon>
    </lineage>
</organism>
<name>A0A9D3Y7D9_DREPO</name>
<protein>
    <recommendedName>
        <fullName evidence="11">mannosyl-oligosaccharide glucosidase</fullName>
        <ecNumber evidence="11">3.2.1.106</ecNumber>
    </recommendedName>
</protein>
<comment type="similarity">
    <text evidence="2">Belongs to the glycosyl hydrolase 63 family.</text>
</comment>
<dbReference type="GO" id="GO:0009311">
    <property type="term" value="P:oligosaccharide metabolic process"/>
    <property type="evidence" value="ECO:0007669"/>
    <property type="project" value="InterPro"/>
</dbReference>
<gene>
    <name evidence="13" type="ORF">DPMN_082027</name>
</gene>
<evidence type="ECO:0000256" key="1">
    <source>
        <dbReference type="ARBA" id="ARBA00004648"/>
    </source>
</evidence>
<dbReference type="InterPro" id="IPR012341">
    <property type="entry name" value="6hp_glycosidase-like_sf"/>
</dbReference>
<dbReference type="PANTHER" id="PTHR10412">
    <property type="entry name" value="MANNOSYL-OLIGOSACCHARIDE GLUCOSIDASE"/>
    <property type="match status" value="1"/>
</dbReference>
<evidence type="ECO:0000256" key="8">
    <source>
        <dbReference type="ARBA" id="ARBA00023136"/>
    </source>
</evidence>
<reference evidence="13" key="1">
    <citation type="journal article" date="2019" name="bioRxiv">
        <title>The Genome of the Zebra Mussel, Dreissena polymorpha: A Resource for Invasive Species Research.</title>
        <authorList>
            <person name="McCartney M.A."/>
            <person name="Auch B."/>
            <person name="Kono T."/>
            <person name="Mallez S."/>
            <person name="Zhang Y."/>
            <person name="Obille A."/>
            <person name="Becker A."/>
            <person name="Abrahante J.E."/>
            <person name="Garbe J."/>
            <person name="Badalamenti J.P."/>
            <person name="Herman A."/>
            <person name="Mangelson H."/>
            <person name="Liachko I."/>
            <person name="Sullivan S."/>
            <person name="Sone E.D."/>
            <person name="Koren S."/>
            <person name="Silverstein K.A.T."/>
            <person name="Beckman K.B."/>
            <person name="Gohl D.M."/>
        </authorList>
    </citation>
    <scope>NUCLEOTIDE SEQUENCE</scope>
    <source>
        <strain evidence="13">Duluth1</strain>
        <tissue evidence="13">Whole animal</tissue>
    </source>
</reference>
<dbReference type="AlphaFoldDB" id="A0A9D3Y7D9"/>
<keyword evidence="6" id="KW-0735">Signal-anchor</keyword>
<proteinExistence type="inferred from homology"/>
<evidence type="ECO:0000256" key="11">
    <source>
        <dbReference type="ARBA" id="ARBA00038888"/>
    </source>
</evidence>
<evidence type="ECO:0000313" key="13">
    <source>
        <dbReference type="EMBL" id="KAH3694587.1"/>
    </source>
</evidence>